<dbReference type="SUPFAM" id="SSF56601">
    <property type="entry name" value="beta-lactamase/transpeptidase-like"/>
    <property type="match status" value="1"/>
</dbReference>
<protein>
    <submittedName>
        <fullName evidence="2">Beta-lactamase family protein</fullName>
    </submittedName>
</protein>
<proteinExistence type="predicted"/>
<reference evidence="2" key="1">
    <citation type="submission" date="2020-09" db="EMBL/GenBank/DDBJ databases">
        <title>Hoyosella lacisalsi sp. nov., a halotolerant actinobacterium isolated from soil of Lake Gudzhirganskoe.</title>
        <authorList>
            <person name="Yang Q."/>
            <person name="Guo P.Y."/>
            <person name="Liu S.W."/>
            <person name="Li F.N."/>
            <person name="Sun C.H."/>
        </authorList>
    </citation>
    <scope>NUCLEOTIDE SEQUENCE</scope>
    <source>
        <strain evidence="2">G463</strain>
    </source>
</reference>
<dbReference type="PANTHER" id="PTHR43283">
    <property type="entry name" value="BETA-LACTAMASE-RELATED"/>
    <property type="match status" value="1"/>
</dbReference>
<organism evidence="2 3">
    <name type="scientific">Lolliginicoccus lacisalsi</name>
    <dbReference type="NCBI Taxonomy" id="2742202"/>
    <lineage>
        <taxon>Bacteria</taxon>
        <taxon>Bacillati</taxon>
        <taxon>Actinomycetota</taxon>
        <taxon>Actinomycetes</taxon>
        <taxon>Mycobacteriales</taxon>
        <taxon>Hoyosellaceae</taxon>
        <taxon>Lolliginicoccus</taxon>
    </lineage>
</organism>
<dbReference type="InterPro" id="IPR012338">
    <property type="entry name" value="Beta-lactam/transpept-like"/>
</dbReference>
<dbReference type="Proteomes" id="UP000642993">
    <property type="component" value="Unassembled WGS sequence"/>
</dbReference>
<dbReference type="RefSeq" id="WP_192038408.1">
    <property type="nucleotide sequence ID" value="NZ_JACYWE010000002.1"/>
</dbReference>
<gene>
    <name evidence="2" type="ORF">HT102_03665</name>
</gene>
<dbReference type="Gene3D" id="3.40.710.10">
    <property type="entry name" value="DD-peptidase/beta-lactamase superfamily"/>
    <property type="match status" value="1"/>
</dbReference>
<dbReference type="InterPro" id="IPR001466">
    <property type="entry name" value="Beta-lactam-related"/>
</dbReference>
<accession>A0A927JAC6</accession>
<name>A0A927JAC6_9ACTN</name>
<dbReference type="InterPro" id="IPR050789">
    <property type="entry name" value="Diverse_Enzym_Activities"/>
</dbReference>
<evidence type="ECO:0000313" key="2">
    <source>
        <dbReference type="EMBL" id="MBD8505584.1"/>
    </source>
</evidence>
<comment type="caution">
    <text evidence="2">The sequence shown here is derived from an EMBL/GenBank/DDBJ whole genome shotgun (WGS) entry which is preliminary data.</text>
</comment>
<sequence>MESLALIEEWPVDFAAAAVVSDDGMVGSVGDPDRVVPLASVTKLLVAYGVLLAVEEGAIALDQPAGPPGATVRHLLSHASGLAFGERNSVAEPGAKRIYSSAGFEVLAELIENETNIRFADYLSEGVLAPLGMESTRLAGPAGHGAESTLADLSAFAGELLAPRLLASETLSAATQVVFPELDGIVPGYGMQRPCDWGLGFELRGAKRPHWTGSRNTSATFGHFGQSGTFLWADPQPRISLIVLTNRDFGDWAKPRWPELSDAVVEEIAKK</sequence>
<dbReference type="AlphaFoldDB" id="A0A927JAC6"/>
<dbReference type="Pfam" id="PF00144">
    <property type="entry name" value="Beta-lactamase"/>
    <property type="match status" value="1"/>
</dbReference>
<dbReference type="PANTHER" id="PTHR43283:SF15">
    <property type="entry name" value="CONSERVED PROTEIN"/>
    <property type="match status" value="1"/>
</dbReference>
<dbReference type="EMBL" id="JACYWE010000002">
    <property type="protein sequence ID" value="MBD8505584.1"/>
    <property type="molecule type" value="Genomic_DNA"/>
</dbReference>
<keyword evidence="3" id="KW-1185">Reference proteome</keyword>
<evidence type="ECO:0000259" key="1">
    <source>
        <dbReference type="Pfam" id="PF00144"/>
    </source>
</evidence>
<evidence type="ECO:0000313" key="3">
    <source>
        <dbReference type="Proteomes" id="UP000642993"/>
    </source>
</evidence>
<feature type="domain" description="Beta-lactamase-related" evidence="1">
    <location>
        <begin position="16"/>
        <end position="253"/>
    </location>
</feature>